<feature type="signal peptide" evidence="1">
    <location>
        <begin position="1"/>
        <end position="17"/>
    </location>
</feature>
<name>A0A6I6IT74_9RHOB</name>
<keyword evidence="1" id="KW-0732">Signal</keyword>
<dbReference type="KEGG" id="rom:EI983_14475"/>
<feature type="chain" id="PRO_5026303702" evidence="1">
    <location>
        <begin position="18"/>
        <end position="145"/>
    </location>
</feature>
<protein>
    <submittedName>
        <fullName evidence="2">Uncharacterized protein</fullName>
    </submittedName>
</protein>
<dbReference type="OrthoDB" id="7862810at2"/>
<accession>A0A6I6IT74</accession>
<gene>
    <name evidence="2" type="ORF">EI983_14475</name>
</gene>
<keyword evidence="3" id="KW-1185">Reference proteome</keyword>
<proteinExistence type="predicted"/>
<sequence>MRVLALLLAGLAAPVAAQEVRPCDWIARADAIVEPWEAHSRTFANGAVRLALLDVIEPAAGAFHLLILSPPYDEVGGRQCRTLGLGQGMGFAQADFTSLTAGYDPAVGLIFGMEVGVMGTGGNVVPRSLGFTLNQATGAIATALQ</sequence>
<evidence type="ECO:0000313" key="3">
    <source>
        <dbReference type="Proteomes" id="UP000428330"/>
    </source>
</evidence>
<evidence type="ECO:0000256" key="1">
    <source>
        <dbReference type="SAM" id="SignalP"/>
    </source>
</evidence>
<dbReference type="AlphaFoldDB" id="A0A6I6IT74"/>
<dbReference type="Proteomes" id="UP000428330">
    <property type="component" value="Chromosome"/>
</dbReference>
<evidence type="ECO:0000313" key="2">
    <source>
        <dbReference type="EMBL" id="QGX99402.1"/>
    </source>
</evidence>
<dbReference type="RefSeq" id="WP_157708084.1">
    <property type="nucleotide sequence ID" value="NZ_CP034348.1"/>
</dbReference>
<organism evidence="2 3">
    <name type="scientific">Roseovarius faecimaris</name>
    <dbReference type="NCBI Taxonomy" id="2494550"/>
    <lineage>
        <taxon>Bacteria</taxon>
        <taxon>Pseudomonadati</taxon>
        <taxon>Pseudomonadota</taxon>
        <taxon>Alphaproteobacteria</taxon>
        <taxon>Rhodobacterales</taxon>
        <taxon>Roseobacteraceae</taxon>
        <taxon>Roseovarius</taxon>
    </lineage>
</organism>
<dbReference type="EMBL" id="CP034348">
    <property type="protein sequence ID" value="QGX99402.1"/>
    <property type="molecule type" value="Genomic_DNA"/>
</dbReference>
<reference evidence="3" key="1">
    <citation type="submission" date="2018-12" db="EMBL/GenBank/DDBJ databases">
        <title>Complete genome sequence of Roseovarius sp. MME-070.</title>
        <authorList>
            <person name="Nam Y.-D."/>
            <person name="Kang J."/>
            <person name="Chung W.-H."/>
            <person name="Park Y.S."/>
        </authorList>
    </citation>
    <scope>NUCLEOTIDE SEQUENCE [LARGE SCALE GENOMIC DNA]</scope>
    <source>
        <strain evidence="3">MME-070</strain>
    </source>
</reference>